<evidence type="ECO:0000259" key="2">
    <source>
        <dbReference type="SMART" id="SM00065"/>
    </source>
</evidence>
<dbReference type="GO" id="GO:0016791">
    <property type="term" value="F:phosphatase activity"/>
    <property type="evidence" value="ECO:0007669"/>
    <property type="project" value="TreeGrafter"/>
</dbReference>
<gene>
    <name evidence="4" type="ORF">BXY45_101479</name>
</gene>
<dbReference type="SUPFAM" id="SSF55781">
    <property type="entry name" value="GAF domain-like"/>
    <property type="match status" value="1"/>
</dbReference>
<dbReference type="InterPro" id="IPR052016">
    <property type="entry name" value="Bact_Sigma-Reg"/>
</dbReference>
<keyword evidence="1" id="KW-0378">Hydrolase</keyword>
<evidence type="ECO:0000313" key="5">
    <source>
        <dbReference type="Proteomes" id="UP000245469"/>
    </source>
</evidence>
<dbReference type="InterPro" id="IPR003018">
    <property type="entry name" value="GAF"/>
</dbReference>
<comment type="caution">
    <text evidence="4">The sequence shown here is derived from an EMBL/GenBank/DDBJ whole genome shotgun (WGS) entry which is preliminary data.</text>
</comment>
<dbReference type="Proteomes" id="UP000245469">
    <property type="component" value="Unassembled WGS sequence"/>
</dbReference>
<feature type="domain" description="PPM-type phosphatase" evidence="3">
    <location>
        <begin position="209"/>
        <end position="416"/>
    </location>
</feature>
<accession>A0A316AFV5</accession>
<dbReference type="AlphaFoldDB" id="A0A316AFV5"/>
<dbReference type="PANTHER" id="PTHR43156">
    <property type="entry name" value="STAGE II SPORULATION PROTEIN E-RELATED"/>
    <property type="match status" value="1"/>
</dbReference>
<dbReference type="SMART" id="SM00331">
    <property type="entry name" value="PP2C_SIG"/>
    <property type="match status" value="1"/>
</dbReference>
<dbReference type="InterPro" id="IPR029016">
    <property type="entry name" value="GAF-like_dom_sf"/>
</dbReference>
<dbReference type="InterPro" id="IPR003594">
    <property type="entry name" value="HATPase_dom"/>
</dbReference>
<reference evidence="4 5" key="1">
    <citation type="submission" date="2018-03" db="EMBL/GenBank/DDBJ databases">
        <title>Genomic Encyclopedia of Archaeal and Bacterial Type Strains, Phase II (KMG-II): from individual species to whole genera.</title>
        <authorList>
            <person name="Goeker M."/>
        </authorList>
    </citation>
    <scope>NUCLEOTIDE SEQUENCE [LARGE SCALE GENOMIC DNA]</scope>
    <source>
        <strain evidence="4 5">DSM 44889</strain>
    </source>
</reference>
<name>A0A316AFV5_9ACTN</name>
<dbReference type="CDD" id="cd16936">
    <property type="entry name" value="HATPase_RsbW-like"/>
    <property type="match status" value="1"/>
</dbReference>
<keyword evidence="5" id="KW-1185">Reference proteome</keyword>
<dbReference type="Gene3D" id="3.30.565.10">
    <property type="entry name" value="Histidine kinase-like ATPase, C-terminal domain"/>
    <property type="match status" value="1"/>
</dbReference>
<dbReference type="SUPFAM" id="SSF55874">
    <property type="entry name" value="ATPase domain of HSP90 chaperone/DNA topoisomerase II/histidine kinase"/>
    <property type="match status" value="1"/>
</dbReference>
<dbReference type="Pfam" id="PF13581">
    <property type="entry name" value="HATPase_c_2"/>
    <property type="match status" value="1"/>
</dbReference>
<evidence type="ECO:0000259" key="3">
    <source>
        <dbReference type="SMART" id="SM00331"/>
    </source>
</evidence>
<dbReference type="SMART" id="SM00065">
    <property type="entry name" value="GAF"/>
    <property type="match status" value="1"/>
</dbReference>
<dbReference type="InterPro" id="IPR036457">
    <property type="entry name" value="PPM-type-like_dom_sf"/>
</dbReference>
<organism evidence="4 5">
    <name type="scientific">Quadrisphaera granulorum</name>
    <dbReference type="NCBI Taxonomy" id="317664"/>
    <lineage>
        <taxon>Bacteria</taxon>
        <taxon>Bacillati</taxon>
        <taxon>Actinomycetota</taxon>
        <taxon>Actinomycetes</taxon>
        <taxon>Kineosporiales</taxon>
        <taxon>Kineosporiaceae</taxon>
        <taxon>Quadrisphaera</taxon>
    </lineage>
</organism>
<dbReference type="SUPFAM" id="SSF81606">
    <property type="entry name" value="PP2C-like"/>
    <property type="match status" value="1"/>
</dbReference>
<protein>
    <submittedName>
        <fullName evidence="4">Serine phosphatase RsbU (Regulator of sigma subunit)</fullName>
    </submittedName>
</protein>
<evidence type="ECO:0000256" key="1">
    <source>
        <dbReference type="ARBA" id="ARBA00022801"/>
    </source>
</evidence>
<dbReference type="Gene3D" id="3.60.40.10">
    <property type="entry name" value="PPM-type phosphatase domain"/>
    <property type="match status" value="1"/>
</dbReference>
<proteinExistence type="predicted"/>
<dbReference type="Pfam" id="PF07228">
    <property type="entry name" value="SpoIIE"/>
    <property type="match status" value="1"/>
</dbReference>
<dbReference type="InterPro" id="IPR036890">
    <property type="entry name" value="HATPase_C_sf"/>
</dbReference>
<dbReference type="PANTHER" id="PTHR43156:SF2">
    <property type="entry name" value="STAGE II SPORULATION PROTEIN E"/>
    <property type="match status" value="1"/>
</dbReference>
<feature type="domain" description="GAF" evidence="2">
    <location>
        <begin position="26"/>
        <end position="181"/>
    </location>
</feature>
<dbReference type="InterPro" id="IPR001932">
    <property type="entry name" value="PPM-type_phosphatase-like_dom"/>
</dbReference>
<dbReference type="Pfam" id="PF13185">
    <property type="entry name" value="GAF_2"/>
    <property type="match status" value="1"/>
</dbReference>
<evidence type="ECO:0000313" key="4">
    <source>
        <dbReference type="EMBL" id="PWJ56501.1"/>
    </source>
</evidence>
<sequence length="550" mass="58392">MVTAESGWLRPFHWDLAHLATYRGERSKPLLEEAVDLAVRMTGASYGAYFKTVGTERLDAFALSGIPRDVFPRPAEVGLPPVRITDVFAPTVSDGGTTVLIDDLFTDARYGRMGGMPPGHPPVRSYLAVPVKSIQGVMLGAILLAHVQPGRFSDASRYQAEAVATYAAVAIENARSYEAEQLAMARLGELAQILQRSLLPRALPALERVDVAVRYLPAEAGQEVGGDWYDAVVSDHQVTFVIGDVQGHSTAAAALMGQLRTAVRAYVSEGHAPGAALARTNTLLGDLGSELFATCALVQLDQHTGAMRVASAGHPPPLVVRKGTVREVEVDPGIPLGVTPGATYPETLVQLTGRAEVLMYTDGLVETVAGGITADLPRVMAIAGQSHRDIESMVQAVLSGVASRLTDDAALLGLSYAGPVGQAAELDVEGSTGAPSLCRRFLYRQLDLWGVDQDTTDSAAVVLSELVTNAAIHAHGRVRLKLEVEDRRLRISVTDASTGLPRQRQAEEGALGGRGLAIVEAMSEDWGVVMRPTGKTVWSQLVIPDPGGQP</sequence>
<dbReference type="Gene3D" id="3.30.450.40">
    <property type="match status" value="1"/>
</dbReference>
<dbReference type="EMBL" id="QGDQ01000001">
    <property type="protein sequence ID" value="PWJ56501.1"/>
    <property type="molecule type" value="Genomic_DNA"/>
</dbReference>